<evidence type="ECO:0000313" key="3">
    <source>
        <dbReference type="Proteomes" id="UP001153076"/>
    </source>
</evidence>
<feature type="compositionally biased region" description="Polar residues" evidence="1">
    <location>
        <begin position="116"/>
        <end position="128"/>
    </location>
</feature>
<protein>
    <submittedName>
        <fullName evidence="2">Uncharacterized protein</fullName>
    </submittedName>
</protein>
<dbReference type="EMBL" id="JAKOGI010000033">
    <property type="protein sequence ID" value="KAJ8448064.1"/>
    <property type="molecule type" value="Genomic_DNA"/>
</dbReference>
<gene>
    <name evidence="2" type="ORF">Cgig2_028940</name>
</gene>
<feature type="compositionally biased region" description="Polar residues" evidence="1">
    <location>
        <begin position="171"/>
        <end position="184"/>
    </location>
</feature>
<name>A0A9Q1QNA0_9CARY</name>
<feature type="region of interest" description="Disordered" evidence="1">
    <location>
        <begin position="165"/>
        <end position="209"/>
    </location>
</feature>
<feature type="region of interest" description="Disordered" evidence="1">
    <location>
        <begin position="107"/>
        <end position="131"/>
    </location>
</feature>
<evidence type="ECO:0000256" key="1">
    <source>
        <dbReference type="SAM" id="MobiDB-lite"/>
    </source>
</evidence>
<keyword evidence="3" id="KW-1185">Reference proteome</keyword>
<reference evidence="2" key="1">
    <citation type="submission" date="2022-04" db="EMBL/GenBank/DDBJ databases">
        <title>Carnegiea gigantea Genome sequencing and assembly v2.</title>
        <authorList>
            <person name="Copetti D."/>
            <person name="Sanderson M.J."/>
            <person name="Burquez A."/>
            <person name="Wojciechowski M.F."/>
        </authorList>
    </citation>
    <scope>NUCLEOTIDE SEQUENCE</scope>
    <source>
        <strain evidence="2">SGP5-SGP5p</strain>
        <tissue evidence="2">Aerial part</tissue>
    </source>
</reference>
<organism evidence="2 3">
    <name type="scientific">Carnegiea gigantea</name>
    <dbReference type="NCBI Taxonomy" id="171969"/>
    <lineage>
        <taxon>Eukaryota</taxon>
        <taxon>Viridiplantae</taxon>
        <taxon>Streptophyta</taxon>
        <taxon>Embryophyta</taxon>
        <taxon>Tracheophyta</taxon>
        <taxon>Spermatophyta</taxon>
        <taxon>Magnoliopsida</taxon>
        <taxon>eudicotyledons</taxon>
        <taxon>Gunneridae</taxon>
        <taxon>Pentapetalae</taxon>
        <taxon>Caryophyllales</taxon>
        <taxon>Cactineae</taxon>
        <taxon>Cactaceae</taxon>
        <taxon>Cactoideae</taxon>
        <taxon>Echinocereeae</taxon>
        <taxon>Carnegiea</taxon>
    </lineage>
</organism>
<dbReference type="Proteomes" id="UP001153076">
    <property type="component" value="Unassembled WGS sequence"/>
</dbReference>
<accession>A0A9Q1QNA0</accession>
<comment type="caution">
    <text evidence="2">The sequence shown here is derived from an EMBL/GenBank/DDBJ whole genome shotgun (WGS) entry which is preliminary data.</text>
</comment>
<sequence>MQMRTREEPCRNPLFFTSISAYPPISFPVQACTDYLEVLKMGNTEEEKSRKKNVGLFKVESPSIKDCLKGLMKNKERKVIVKDISHPKVEVMNLIFVTPINTFPPSTSGAADEGFHQSNAEVPSSSEDYPNPFEQLYTKKQRTRRLNEVYSSKVIIPFAFSMPRKKKDGPSTINKTHSPSNIQEESPKLGIIGPEGSPEEEMDDFSFLSEERLERPLLKNL</sequence>
<evidence type="ECO:0000313" key="2">
    <source>
        <dbReference type="EMBL" id="KAJ8448064.1"/>
    </source>
</evidence>
<proteinExistence type="predicted"/>
<dbReference type="AlphaFoldDB" id="A0A9Q1QNA0"/>